<dbReference type="AlphaFoldDB" id="A0A8J3Q4L1"/>
<dbReference type="Proteomes" id="UP000612899">
    <property type="component" value="Unassembled WGS sequence"/>
</dbReference>
<evidence type="ECO:0000256" key="3">
    <source>
        <dbReference type="ARBA" id="ARBA00012972"/>
    </source>
</evidence>
<evidence type="ECO:0000256" key="2">
    <source>
        <dbReference type="ARBA" id="ARBA00010566"/>
    </source>
</evidence>
<dbReference type="InterPro" id="IPR036969">
    <property type="entry name" value="Citrate_synthase_sf"/>
</dbReference>
<dbReference type="EC" id="2.3.3.16" evidence="3"/>
<dbReference type="GO" id="GO:0036440">
    <property type="term" value="F:citrate synthase activity"/>
    <property type="evidence" value="ECO:0007669"/>
    <property type="project" value="UniProtKB-EC"/>
</dbReference>
<dbReference type="EMBL" id="BONY01000006">
    <property type="protein sequence ID" value="GIH03232.1"/>
    <property type="molecule type" value="Genomic_DNA"/>
</dbReference>
<reference evidence="5" key="1">
    <citation type="submission" date="2021-01" db="EMBL/GenBank/DDBJ databases">
        <title>Whole genome shotgun sequence of Rhizocola hellebori NBRC 109834.</title>
        <authorList>
            <person name="Komaki H."/>
            <person name="Tamura T."/>
        </authorList>
    </citation>
    <scope>NUCLEOTIDE SEQUENCE</scope>
    <source>
        <strain evidence="5">NBRC 109834</strain>
    </source>
</reference>
<dbReference type="Gene3D" id="1.10.580.10">
    <property type="entry name" value="Citrate Synthase, domain 1"/>
    <property type="match status" value="1"/>
</dbReference>
<dbReference type="RefSeq" id="WP_203907147.1">
    <property type="nucleotide sequence ID" value="NZ_BONY01000006.1"/>
</dbReference>
<dbReference type="GO" id="GO:0006099">
    <property type="term" value="P:tricarboxylic acid cycle"/>
    <property type="evidence" value="ECO:0007669"/>
    <property type="project" value="UniProtKB-UniPathway"/>
</dbReference>
<evidence type="ECO:0000256" key="4">
    <source>
        <dbReference type="ARBA" id="ARBA00022679"/>
    </source>
</evidence>
<dbReference type="GO" id="GO:0005829">
    <property type="term" value="C:cytosol"/>
    <property type="evidence" value="ECO:0007669"/>
    <property type="project" value="TreeGrafter"/>
</dbReference>
<name>A0A8J3Q4L1_9ACTN</name>
<comment type="similarity">
    <text evidence="2">Belongs to the citrate synthase family.</text>
</comment>
<dbReference type="PANTHER" id="PTHR11739:SF4">
    <property type="entry name" value="CITRATE SYNTHASE, PEROXISOMAL"/>
    <property type="match status" value="1"/>
</dbReference>
<dbReference type="Gene3D" id="1.10.230.10">
    <property type="entry name" value="Cytochrome P450-Terp, domain 2"/>
    <property type="match status" value="1"/>
</dbReference>
<comment type="caution">
    <text evidence="5">The sequence shown here is derived from an EMBL/GenBank/DDBJ whole genome shotgun (WGS) entry which is preliminary data.</text>
</comment>
<dbReference type="InterPro" id="IPR002020">
    <property type="entry name" value="Citrate_synthase"/>
</dbReference>
<evidence type="ECO:0000313" key="5">
    <source>
        <dbReference type="EMBL" id="GIH03232.1"/>
    </source>
</evidence>
<protein>
    <recommendedName>
        <fullName evidence="3">citrate synthase (unknown stereospecificity)</fullName>
        <ecNumber evidence="3">2.3.3.16</ecNumber>
    </recommendedName>
</protein>
<dbReference type="PANTHER" id="PTHR11739">
    <property type="entry name" value="CITRATE SYNTHASE"/>
    <property type="match status" value="1"/>
</dbReference>
<dbReference type="InterPro" id="IPR016143">
    <property type="entry name" value="Citrate_synth-like_sm_a-sub"/>
</dbReference>
<dbReference type="InterPro" id="IPR016142">
    <property type="entry name" value="Citrate_synth-like_lrg_a-sub"/>
</dbReference>
<keyword evidence="4" id="KW-0808">Transferase</keyword>
<dbReference type="Pfam" id="PF00285">
    <property type="entry name" value="Citrate_synt"/>
    <property type="match status" value="1"/>
</dbReference>
<evidence type="ECO:0000313" key="6">
    <source>
        <dbReference type="Proteomes" id="UP000612899"/>
    </source>
</evidence>
<keyword evidence="6" id="KW-1185">Reference proteome</keyword>
<dbReference type="SUPFAM" id="SSF48256">
    <property type="entry name" value="Citrate synthase"/>
    <property type="match status" value="1"/>
</dbReference>
<gene>
    <name evidence="5" type="ORF">Rhe02_12990</name>
</gene>
<evidence type="ECO:0000256" key="1">
    <source>
        <dbReference type="ARBA" id="ARBA00005163"/>
    </source>
</evidence>
<sequence>MTAETTIPDLVLAGDATFEEAAYLLLYKHIPKRSELIAFRTRLAKARTLPLQVIELIRILRHARPMTVLRTAICALGAVQEQKADRAERIDARERLFARLPVIIATHHAFRLGLPLPVPDTGFGYSRNLLAMLGLEHDERRAHLTDLLLITQAESGAGAAAFTARVVAKTQADVYSAISSAVGALDGLTKGPTERFLAMVDEIGEPARVEEYLRAKRIPAFANEDPRARHIKAATQELGPTPTLAILEELARFGADPGINGYAIALAQRLGLLDDLVVPLSAVSRVAGWLADIDDELGGAA</sequence>
<organism evidence="5 6">
    <name type="scientific">Rhizocola hellebori</name>
    <dbReference type="NCBI Taxonomy" id="1392758"/>
    <lineage>
        <taxon>Bacteria</taxon>
        <taxon>Bacillati</taxon>
        <taxon>Actinomycetota</taxon>
        <taxon>Actinomycetes</taxon>
        <taxon>Micromonosporales</taxon>
        <taxon>Micromonosporaceae</taxon>
        <taxon>Rhizocola</taxon>
    </lineage>
</organism>
<comment type="pathway">
    <text evidence="1">Carbohydrate metabolism; tricarboxylic acid cycle.</text>
</comment>
<dbReference type="GO" id="GO:0005975">
    <property type="term" value="P:carbohydrate metabolic process"/>
    <property type="evidence" value="ECO:0007669"/>
    <property type="project" value="TreeGrafter"/>
</dbReference>
<dbReference type="UniPathway" id="UPA00223"/>
<accession>A0A8J3Q4L1</accession>
<proteinExistence type="inferred from homology"/>